<evidence type="ECO:0000313" key="2">
    <source>
        <dbReference type="Proteomes" id="UP001161247"/>
    </source>
</evidence>
<dbReference type="Proteomes" id="UP001161247">
    <property type="component" value="Chromosome 3"/>
</dbReference>
<evidence type="ECO:0000313" key="1">
    <source>
        <dbReference type="EMBL" id="CAI9098939.1"/>
    </source>
</evidence>
<reference evidence="1" key="1">
    <citation type="submission" date="2023-03" db="EMBL/GenBank/DDBJ databases">
        <authorList>
            <person name="Julca I."/>
        </authorList>
    </citation>
    <scope>NUCLEOTIDE SEQUENCE</scope>
</reference>
<sequence>MAFVMDPRKRHTECFQGAAEAYNVMANLVAIIKRMSFRGMGDCTDPKSSAHITFNQIGKTAG</sequence>
<keyword evidence="2" id="KW-1185">Reference proteome</keyword>
<accession>A0AAV1CTJ7</accession>
<name>A0AAV1CTJ7_OLDCO</name>
<organism evidence="1 2">
    <name type="scientific">Oldenlandia corymbosa var. corymbosa</name>
    <dbReference type="NCBI Taxonomy" id="529605"/>
    <lineage>
        <taxon>Eukaryota</taxon>
        <taxon>Viridiplantae</taxon>
        <taxon>Streptophyta</taxon>
        <taxon>Embryophyta</taxon>
        <taxon>Tracheophyta</taxon>
        <taxon>Spermatophyta</taxon>
        <taxon>Magnoliopsida</taxon>
        <taxon>eudicotyledons</taxon>
        <taxon>Gunneridae</taxon>
        <taxon>Pentapetalae</taxon>
        <taxon>asterids</taxon>
        <taxon>lamiids</taxon>
        <taxon>Gentianales</taxon>
        <taxon>Rubiaceae</taxon>
        <taxon>Rubioideae</taxon>
        <taxon>Spermacoceae</taxon>
        <taxon>Hedyotis-Oldenlandia complex</taxon>
        <taxon>Oldenlandia</taxon>
    </lineage>
</organism>
<dbReference type="EMBL" id="OX459120">
    <property type="protein sequence ID" value="CAI9098939.1"/>
    <property type="molecule type" value="Genomic_DNA"/>
</dbReference>
<dbReference type="AlphaFoldDB" id="A0AAV1CTJ7"/>
<proteinExistence type="predicted"/>
<protein>
    <submittedName>
        <fullName evidence="1">OLC1v1035678C1</fullName>
    </submittedName>
</protein>
<gene>
    <name evidence="1" type="ORF">OLC1_LOCUS9046</name>
</gene>